<comment type="caution">
    <text evidence="4">The sequence shown here is derived from an EMBL/GenBank/DDBJ whole genome shotgun (WGS) entry which is preliminary data.</text>
</comment>
<evidence type="ECO:0000256" key="2">
    <source>
        <dbReference type="SAM" id="Phobius"/>
    </source>
</evidence>
<dbReference type="InterPro" id="IPR025263">
    <property type="entry name" value="YhdP_central"/>
</dbReference>
<evidence type="ECO:0000313" key="4">
    <source>
        <dbReference type="EMBL" id="GLS89812.1"/>
    </source>
</evidence>
<keyword evidence="2" id="KW-1133">Transmembrane helix</keyword>
<dbReference type="EMBL" id="BSPQ01000002">
    <property type="protein sequence ID" value="GLS89812.1"/>
    <property type="molecule type" value="Genomic_DNA"/>
</dbReference>
<dbReference type="NCBIfam" id="TIGR02099">
    <property type="entry name" value="YhdP family protein"/>
    <property type="match status" value="1"/>
</dbReference>
<keyword evidence="2" id="KW-0472">Membrane</keyword>
<evidence type="ECO:0000313" key="5">
    <source>
        <dbReference type="Proteomes" id="UP001157353"/>
    </source>
</evidence>
<dbReference type="Pfam" id="PF13116">
    <property type="entry name" value="YhdP"/>
    <property type="match status" value="1"/>
</dbReference>
<dbReference type="InterPro" id="IPR011836">
    <property type="entry name" value="YhdP"/>
</dbReference>
<dbReference type="Proteomes" id="UP001157353">
    <property type="component" value="Unassembled WGS sequence"/>
</dbReference>
<accession>A0ABQ6DXE6</accession>
<evidence type="ECO:0000256" key="1">
    <source>
        <dbReference type="SAM" id="MobiDB-lite"/>
    </source>
</evidence>
<feature type="transmembrane region" description="Helical" evidence="2">
    <location>
        <begin position="12"/>
        <end position="34"/>
    </location>
</feature>
<dbReference type="RefSeq" id="WP_284202937.1">
    <property type="nucleotide sequence ID" value="NZ_BSPQ01000002.1"/>
</dbReference>
<feature type="region of interest" description="Disordered" evidence="1">
    <location>
        <begin position="1289"/>
        <end position="1311"/>
    </location>
</feature>
<protein>
    <submittedName>
        <fullName evidence="4">DUF3971 domain-containing protein</fullName>
    </submittedName>
</protein>
<dbReference type="PANTHER" id="PTHR38690">
    <property type="entry name" value="PROTEASE-RELATED"/>
    <property type="match status" value="1"/>
</dbReference>
<proteinExistence type="predicted"/>
<feature type="domain" description="YhdP central" evidence="3">
    <location>
        <begin position="1"/>
        <end position="1276"/>
    </location>
</feature>
<dbReference type="PANTHER" id="PTHR38690:SF1">
    <property type="entry name" value="PROTEASE"/>
    <property type="match status" value="1"/>
</dbReference>
<keyword evidence="2" id="KW-0812">Transmembrane</keyword>
<reference evidence="5" key="1">
    <citation type="journal article" date="2019" name="Int. J. Syst. Evol. Microbiol.">
        <title>The Global Catalogue of Microorganisms (GCM) 10K type strain sequencing project: providing services to taxonomists for standard genome sequencing and annotation.</title>
        <authorList>
            <consortium name="The Broad Institute Genomics Platform"/>
            <consortium name="The Broad Institute Genome Sequencing Center for Infectious Disease"/>
            <person name="Wu L."/>
            <person name="Ma J."/>
        </authorList>
    </citation>
    <scope>NUCLEOTIDE SEQUENCE [LARGE SCALE GENOMIC DNA]</scope>
    <source>
        <strain evidence="5">NBRC 103166</strain>
    </source>
</reference>
<evidence type="ECO:0000259" key="3">
    <source>
        <dbReference type="Pfam" id="PF13116"/>
    </source>
</evidence>
<organism evidence="4 5">
    <name type="scientific">Psychromonas marina</name>
    <dbReference type="NCBI Taxonomy" id="88364"/>
    <lineage>
        <taxon>Bacteria</taxon>
        <taxon>Pseudomonadati</taxon>
        <taxon>Pseudomonadota</taxon>
        <taxon>Gammaproteobacteria</taxon>
        <taxon>Alteromonadales</taxon>
        <taxon>Psychromonadaceae</taxon>
        <taxon>Psychromonas</taxon>
    </lineage>
</organism>
<sequence length="1311" mass="147610">MKHFTFKWLKRLYIVIAVNLVLIALLLSTARILFISVQDYKQQAIDWLTEEYQVAISVEDISAGIDFSGMVLTLNNVELLDTEDLPFELKFKYLFLHIDFWDSVTARKLHFTNISLQGADFILDLSSQKSAHTEQSEKSQVTVNKLENIFLTRLKKFSVRDSTFNFTDKYGINKLIIIEQLRWLNEDDDHQGIGQASFPNALGKNELKFVIDLFPKSDDKPLSGDLYLQADNIDIKDYLLEQANSNAKVIEAVVGFDAWAKFSGDTLDSVQVKFKHNQFSWSMLDENYNWGLNGGSLQLTNSDKGWLVDSYDLVMTHNYTAWEQLSLSGKGDNSSASVDFNNLTIKHVLPFYLLHSDLSAAQINFIRQLDVDAHIDQIGLSLNEQSKFQFALKLHEFKNRPVGAIPGISNGNITLQGDIYQGRVEIGLAKQKIYFDGQFSRSMPVKSGDIDLRWLQTDTGLQLFSKSAQLNTDELDTLTDFSILFPNEKAQNQSAFLSLYTYASLNDASKAQYYFPVKAMGDSVFDYLQPTIQKGHVKGAKILWYGAFNHYPYGKHNGIFQAWVPLRDAQYDFYGDWEGLTNLDLDLLFENDYLLMDAKKANLGEIEVDKLSAKVDHLNPNGILTIKADISEDAYKINNYLKASPLKDSVGKALSVINVAKPLSGNIILTVPFNREILQTKSEGHVLLKDNTLDLQLADDLPMPLSNVNGSFDFINGNLTANNISASLFDQAVDISFTTEELEDKYQVDVQTRANWDMAKLSQYRSELLPGNLSGNLDWSGKVSFTHEYSGGYQYNVALNSSTQGVEVKLPAPFYKNPLQSWPTAVTVSGDDSSTRMVVTIKDKLAFDGELNYASGEHSIPYFNLNIGQSEILYLNKSKQVINVNLDNLNIDHWYDYWLVEEQKAAQHPPVLTLTQEPLEEISLIKLDEVDINVKHLNIFNQPLTLFRSKTTDNGDHWQTDISSDNLQTNIEYRPGIPARFDVVAKKVNLQHLDVNLFKDKQTKTAATPETKSENLRDKYPEIFIECETCIYKEINLSPLSAHVYPTKKRLNIDHIKIGGDTEFTNISGFWDQRLTNIIFDIEGDKKENLIERLGFESPLYYKKGQVSGAVNWIGAPWQANFESLNGALSAQLKDGAITEVSDKGTRLLSVFSLDGIRRSLNIEFDNVFAKGFNFDELTFTGNIDDGVIHNDDFYLEGSAGKIIGDGVVDMTAQKTDYHFSYSPAVTSSLPVLAAFAINPLTGAAVLMITKLLEPVVDSIIRVDFSVKGDLSNPTVKLESRKTGKVKLDNSEVLEEMSEQQSSAKDNTRDK</sequence>
<keyword evidence="5" id="KW-1185">Reference proteome</keyword>
<name>A0ABQ6DXE6_9GAMM</name>
<gene>
    <name evidence="4" type="ORF">GCM10007916_08790</name>
</gene>